<reference evidence="2 3" key="1">
    <citation type="submission" date="2015-01" db="EMBL/GenBank/DDBJ databases">
        <authorList>
            <person name="MANFREDI Pablo"/>
        </authorList>
    </citation>
    <scope>NUCLEOTIDE SEQUENCE [LARGE SCALE GENOMIC DNA]</scope>
    <source>
        <strain evidence="2 3">Ccy74</strain>
    </source>
</reference>
<accession>A0A0B7H8X1</accession>
<dbReference type="OrthoDB" id="1450319at2"/>
<organism evidence="2 3">
    <name type="scientific">Capnocytophaga cynodegmi</name>
    <dbReference type="NCBI Taxonomy" id="28189"/>
    <lineage>
        <taxon>Bacteria</taxon>
        <taxon>Pseudomonadati</taxon>
        <taxon>Bacteroidota</taxon>
        <taxon>Flavobacteriia</taxon>
        <taxon>Flavobacteriales</taxon>
        <taxon>Flavobacteriaceae</taxon>
        <taxon>Capnocytophaga</taxon>
    </lineage>
</organism>
<dbReference type="Proteomes" id="UP000242855">
    <property type="component" value="Chromosome"/>
</dbReference>
<evidence type="ECO:0000313" key="3">
    <source>
        <dbReference type="Proteomes" id="UP000038083"/>
    </source>
</evidence>
<proteinExistence type="predicted"/>
<sequence length="89" mass="10631">MERKEKTLQDYFQDYKLRFSKMTIDELIEVFNREVGNKGWVGVRGAYLAALHQEFLSREFDCSQFIFENSTSLQYKIRLEGKKLVQIID</sequence>
<reference evidence="1 4" key="2">
    <citation type="journal article" date="2017" name="Genome Announc.">
        <title>Twelve Complete Reference Genomes of Clinical Isolates in the Capnocytophaga Genus.</title>
        <authorList>
            <person name="Villarma A."/>
            <person name="Gulvik C.A."/>
            <person name="Rowe L.A."/>
            <person name="Sheth M."/>
            <person name="Juieng P."/>
            <person name="Nicholson A.C."/>
            <person name="Loparev V.N."/>
            <person name="McQuiston J.R."/>
        </authorList>
    </citation>
    <scope>NUCLEOTIDE SEQUENCE [LARGE SCALE GENOMIC DNA]</scope>
    <source>
        <strain evidence="1 4">G7591</strain>
    </source>
</reference>
<evidence type="ECO:0000313" key="4">
    <source>
        <dbReference type="Proteomes" id="UP000242855"/>
    </source>
</evidence>
<dbReference type="RefSeq" id="WP_018278670.1">
    <property type="nucleotide sequence ID" value="NZ_BOQG01000001.1"/>
</dbReference>
<protein>
    <submittedName>
        <fullName evidence="2">Uncharacterized protein</fullName>
    </submittedName>
</protein>
<name>A0A0B7H8X1_9FLAO</name>
<dbReference type="AlphaFoldDB" id="A0A0B7H8X1"/>
<dbReference type="KEGG" id="ccyn:CGC48_06670"/>
<dbReference type="Proteomes" id="UP000038083">
    <property type="component" value="Unassembled WGS sequence"/>
</dbReference>
<evidence type="ECO:0000313" key="1">
    <source>
        <dbReference type="EMBL" id="ATA68338.1"/>
    </source>
</evidence>
<dbReference type="EMBL" id="CP022378">
    <property type="protein sequence ID" value="ATA68338.1"/>
    <property type="molecule type" value="Genomic_DNA"/>
</dbReference>
<evidence type="ECO:0000313" key="2">
    <source>
        <dbReference type="EMBL" id="CEN38527.1"/>
    </source>
</evidence>
<gene>
    <name evidence="2" type="ORF">CCYN74_30185</name>
    <name evidence="1" type="ORF">CGC48_06670</name>
</gene>
<dbReference type="GeneID" id="96781477"/>
<dbReference type="EMBL" id="CDOG01000023">
    <property type="protein sequence ID" value="CEN38527.1"/>
    <property type="molecule type" value="Genomic_DNA"/>
</dbReference>